<proteinExistence type="inferred from homology"/>
<evidence type="ECO:0000313" key="10">
    <source>
        <dbReference type="EMBL" id="SQF41193.1"/>
    </source>
</evidence>
<dbReference type="InterPro" id="IPR041902">
    <property type="entry name" value="CtsR_N_sf"/>
</dbReference>
<sequence>MPKNTSDSIEEYIKQILAESGFAEIKRSVLADSFSVVPSQINYVIKTRFTPSRGYEVESKRGGGGYIRIAKVRFSDKHQMLNNLEASIGSRISEQFFGDIIQNLFDEGVLTQREGNIILVASSDQVLGLEAPQIRARMLRKLLQRLDRKG</sequence>
<evidence type="ECO:0000256" key="1">
    <source>
        <dbReference type="ARBA" id="ARBA00010189"/>
    </source>
</evidence>
<evidence type="ECO:0000256" key="4">
    <source>
        <dbReference type="ARBA" id="ARBA00023015"/>
    </source>
</evidence>
<name>A0A2X3WB86_9STRE</name>
<feature type="domain" description="CtsR C-terminal dimerization" evidence="9">
    <location>
        <begin position="76"/>
        <end position="144"/>
    </location>
</feature>
<dbReference type="Pfam" id="PF17727">
    <property type="entry name" value="CtsR_C"/>
    <property type="match status" value="1"/>
</dbReference>
<protein>
    <recommendedName>
        <fullName evidence="2 7">Transcriptional regulator CtsR</fullName>
    </recommendedName>
</protein>
<keyword evidence="5 7" id="KW-0238">DNA-binding</keyword>
<dbReference type="Proteomes" id="UP000249495">
    <property type="component" value="Chromosome 1"/>
</dbReference>
<reference evidence="10 11" key="1">
    <citation type="submission" date="2018-06" db="EMBL/GenBank/DDBJ databases">
        <authorList>
            <consortium name="Pathogen Informatics"/>
            <person name="Doyle S."/>
        </authorList>
    </citation>
    <scope>NUCLEOTIDE SEQUENCE [LARGE SCALE GENOMIC DNA]</scope>
    <source>
        <strain evidence="10 11">NCTC12278</strain>
    </source>
</reference>
<accession>A0A2X3WB86</accession>
<dbReference type="GO" id="GO:0003677">
    <property type="term" value="F:DNA binding"/>
    <property type="evidence" value="ECO:0007669"/>
    <property type="project" value="UniProtKB-UniRule"/>
</dbReference>
<organism evidence="10 11">
    <name type="scientific">Streptococcus ferus</name>
    <dbReference type="NCBI Taxonomy" id="1345"/>
    <lineage>
        <taxon>Bacteria</taxon>
        <taxon>Bacillati</taxon>
        <taxon>Bacillota</taxon>
        <taxon>Bacilli</taxon>
        <taxon>Lactobacillales</taxon>
        <taxon>Streptococcaceae</taxon>
        <taxon>Streptococcus</taxon>
    </lineage>
</organism>
<dbReference type="EMBL" id="LS483343">
    <property type="protein sequence ID" value="SQF41193.1"/>
    <property type="molecule type" value="Genomic_DNA"/>
</dbReference>
<evidence type="ECO:0000313" key="11">
    <source>
        <dbReference type="Proteomes" id="UP000249495"/>
    </source>
</evidence>
<gene>
    <name evidence="10" type="primary">ctsR</name>
    <name evidence="10" type="ORF">NCTC12278_01792</name>
</gene>
<keyword evidence="6 7" id="KW-0804">Transcription</keyword>
<dbReference type="Gene3D" id="3.30.56.130">
    <property type="entry name" value="Transcriptional regulator CtsR, winged HTH domain"/>
    <property type="match status" value="1"/>
</dbReference>
<evidence type="ECO:0000256" key="5">
    <source>
        <dbReference type="ARBA" id="ARBA00023125"/>
    </source>
</evidence>
<dbReference type="InterPro" id="IPR041908">
    <property type="entry name" value="CtsR_C_sf"/>
</dbReference>
<feature type="domain" description="CtsR N-terminal HTH" evidence="8">
    <location>
        <begin position="4"/>
        <end position="72"/>
    </location>
</feature>
<dbReference type="RefSeq" id="WP_018030534.1">
    <property type="nucleotide sequence ID" value="NZ_LS483343.1"/>
</dbReference>
<comment type="similarity">
    <text evidence="1 7">Belongs to the CtsR family.</text>
</comment>
<dbReference type="OrthoDB" id="1680813at2"/>
<dbReference type="InterPro" id="IPR008463">
    <property type="entry name" value="CtsR"/>
</dbReference>
<keyword evidence="4 7" id="KW-0805">Transcription regulation</keyword>
<dbReference type="GO" id="GO:0006355">
    <property type="term" value="P:regulation of DNA-templated transcription"/>
    <property type="evidence" value="ECO:0007669"/>
    <property type="project" value="UniProtKB-UniRule"/>
</dbReference>
<dbReference type="InterPro" id="IPR041473">
    <property type="entry name" value="CtsR_C"/>
</dbReference>
<evidence type="ECO:0000256" key="7">
    <source>
        <dbReference type="PIRNR" id="PIRNR010607"/>
    </source>
</evidence>
<evidence type="ECO:0000256" key="6">
    <source>
        <dbReference type="ARBA" id="ARBA00023163"/>
    </source>
</evidence>
<evidence type="ECO:0000256" key="2">
    <source>
        <dbReference type="ARBA" id="ARBA00014129"/>
    </source>
</evidence>
<dbReference type="InterPro" id="IPR040465">
    <property type="entry name" value="CtsR_N"/>
</dbReference>
<evidence type="ECO:0000259" key="9">
    <source>
        <dbReference type="Pfam" id="PF17727"/>
    </source>
</evidence>
<evidence type="ECO:0000259" key="8">
    <source>
        <dbReference type="Pfam" id="PF05848"/>
    </source>
</evidence>
<keyword evidence="11" id="KW-1185">Reference proteome</keyword>
<dbReference type="AlphaFoldDB" id="A0A2X3WB86"/>
<dbReference type="Pfam" id="PF05848">
    <property type="entry name" value="CtsR"/>
    <property type="match status" value="1"/>
</dbReference>
<dbReference type="KEGG" id="sfer:NCTC12278_01792"/>
<dbReference type="STRING" id="1123303.GCA_000372425_01212"/>
<dbReference type="PIRSF" id="PIRSF010607">
    <property type="entry name" value="Txn_repr_CtsR"/>
    <property type="match status" value="1"/>
</dbReference>
<evidence type="ECO:0000256" key="3">
    <source>
        <dbReference type="ARBA" id="ARBA00022491"/>
    </source>
</evidence>
<dbReference type="Gene3D" id="1.10.1200.150">
    <property type="entry name" value="Transcriptional regulator CtsR, C-terminal domain"/>
    <property type="match status" value="1"/>
</dbReference>
<keyword evidence="3 7" id="KW-0678">Repressor</keyword>